<dbReference type="Proteomes" id="UP000274073">
    <property type="component" value="Chromosome"/>
</dbReference>
<feature type="signal peptide" evidence="1">
    <location>
        <begin position="1"/>
        <end position="20"/>
    </location>
</feature>
<reference evidence="4 5" key="1">
    <citation type="submission" date="2018-11" db="EMBL/GenBank/DDBJ databases">
        <title>Proposal to divide the Flavobacteriaceae and reorganize its genera based on Amino Acid Identity values calculated from whole genome sequences.</title>
        <authorList>
            <person name="Nicholson A.C."/>
            <person name="Gulvik C.A."/>
            <person name="Whitney A.M."/>
            <person name="Humrighouse B.W."/>
            <person name="Bell M."/>
            <person name="Holmes B."/>
            <person name="Steigerwalt A.G."/>
            <person name="Villarma A."/>
            <person name="Sheth M."/>
            <person name="Batra D."/>
            <person name="Pryor J."/>
            <person name="Bernardet J.-F."/>
            <person name="Hugo C."/>
            <person name="Kampfer P."/>
            <person name="Newman J."/>
            <person name="McQuiston J.R."/>
        </authorList>
    </citation>
    <scope>NUCLEOTIDE SEQUENCE [LARGE SCALE GENOMIC DNA]</scope>
    <source>
        <strain evidence="2 4">G0207</strain>
        <strain evidence="3 5">H5143</strain>
    </source>
</reference>
<feature type="chain" id="PRO_5042157475" evidence="1">
    <location>
        <begin position="21"/>
        <end position="276"/>
    </location>
</feature>
<dbReference type="Proteomes" id="UP000281741">
    <property type="component" value="Chromosome"/>
</dbReference>
<name>A0AAD1DLH3_9FLAO</name>
<proteinExistence type="predicted"/>
<sequence>MKKSTILFIFFLCFSSTVGSQSLVVQYVYSKRIMKDSAKITSQNTFLNIKENTSTFFSEAPYLADSIIASDQKLGRKVNFKALPGDLLSCYIKKDISSTKIIYYSDEFDEHEYKYEENPDFKWEIAKKENKEILGFKVYAASTNYAGRKYYAYFTTELPIQDGPYKFCGLPGLILEIFDEKNDHHFLATGISKENKISIDDYITKRKYIETSKEKFIEMRKNHAEAPLKRMFEMMNSNQIYEKKDANGTIIDIRKVLGETQRKMIEEYKKENKIEL</sequence>
<gene>
    <name evidence="2" type="ORF">EG349_07270</name>
    <name evidence="3" type="ORF">EG353_05285</name>
</gene>
<dbReference type="InterPro" id="IPR005901">
    <property type="entry name" value="GLPGLI"/>
</dbReference>
<organism evidence="2 4">
    <name type="scientific">Chryseobacterium shandongense</name>
    <dbReference type="NCBI Taxonomy" id="1493872"/>
    <lineage>
        <taxon>Bacteria</taxon>
        <taxon>Pseudomonadati</taxon>
        <taxon>Bacteroidota</taxon>
        <taxon>Flavobacteriia</taxon>
        <taxon>Flavobacteriales</taxon>
        <taxon>Weeksellaceae</taxon>
        <taxon>Chryseobacterium group</taxon>
        <taxon>Chryseobacterium</taxon>
    </lineage>
</organism>
<accession>A0AAD1DLH3</accession>
<evidence type="ECO:0000313" key="4">
    <source>
        <dbReference type="Proteomes" id="UP000274073"/>
    </source>
</evidence>
<dbReference type="EMBL" id="CP033912">
    <property type="protein sequence ID" value="AZA95010.1"/>
    <property type="molecule type" value="Genomic_DNA"/>
</dbReference>
<keyword evidence="5" id="KW-1185">Reference proteome</keyword>
<evidence type="ECO:0000313" key="5">
    <source>
        <dbReference type="Proteomes" id="UP000281741"/>
    </source>
</evidence>
<keyword evidence="1" id="KW-0732">Signal</keyword>
<evidence type="ECO:0000313" key="2">
    <source>
        <dbReference type="EMBL" id="AZA86598.1"/>
    </source>
</evidence>
<dbReference type="NCBIfam" id="TIGR01200">
    <property type="entry name" value="GLPGLI"/>
    <property type="match status" value="1"/>
</dbReference>
<dbReference type="RefSeq" id="WP_082738340.1">
    <property type="nucleotide sequence ID" value="NZ_CP033912.1"/>
</dbReference>
<evidence type="ECO:0000313" key="3">
    <source>
        <dbReference type="EMBL" id="AZA95010.1"/>
    </source>
</evidence>
<protein>
    <submittedName>
        <fullName evidence="2">GLPGLI family protein</fullName>
    </submittedName>
</protein>
<evidence type="ECO:0000256" key="1">
    <source>
        <dbReference type="SAM" id="SignalP"/>
    </source>
</evidence>
<dbReference type="AlphaFoldDB" id="A0AAD1DLH3"/>
<dbReference type="Pfam" id="PF09697">
    <property type="entry name" value="Porph_ging"/>
    <property type="match status" value="1"/>
</dbReference>
<dbReference type="EMBL" id="CP033915">
    <property type="protein sequence ID" value="AZA86598.1"/>
    <property type="molecule type" value="Genomic_DNA"/>
</dbReference>